<dbReference type="OrthoDB" id="2505409at2"/>
<dbReference type="GO" id="GO:0005975">
    <property type="term" value="P:carbohydrate metabolic process"/>
    <property type="evidence" value="ECO:0007669"/>
    <property type="project" value="InterPro"/>
</dbReference>
<reference evidence="1 2" key="1">
    <citation type="submission" date="2019-03" db="EMBL/GenBank/DDBJ databases">
        <title>Genomic Encyclopedia of Type Strains, Phase IV (KMG-IV): sequencing the most valuable type-strain genomes for metagenomic binning, comparative biology and taxonomic classification.</title>
        <authorList>
            <person name="Goeker M."/>
        </authorList>
    </citation>
    <scope>NUCLEOTIDE SEQUENCE [LARGE SCALE GENOMIC DNA]</scope>
    <source>
        <strain evidence="1 2">DSM 22362</strain>
    </source>
</reference>
<dbReference type="RefSeq" id="WP_132777977.1">
    <property type="nucleotide sequence ID" value="NZ_SMBZ01000025.1"/>
</dbReference>
<comment type="caution">
    <text evidence="1">The sequence shown here is derived from an EMBL/GenBank/DDBJ whole genome shotgun (WGS) entry which is preliminary data.</text>
</comment>
<organism evidence="1 2">
    <name type="scientific">Sphingobacterium alimentarium</name>
    <dbReference type="NCBI Taxonomy" id="797292"/>
    <lineage>
        <taxon>Bacteria</taxon>
        <taxon>Pseudomonadati</taxon>
        <taxon>Bacteroidota</taxon>
        <taxon>Sphingobacteriia</taxon>
        <taxon>Sphingobacteriales</taxon>
        <taxon>Sphingobacteriaceae</taxon>
        <taxon>Sphingobacterium</taxon>
    </lineage>
</organism>
<dbReference type="EMBL" id="SMBZ01000025">
    <property type="protein sequence ID" value="TCV12072.1"/>
    <property type="molecule type" value="Genomic_DNA"/>
</dbReference>
<dbReference type="InterPro" id="IPR014512">
    <property type="entry name" value="O_gly_hydro"/>
</dbReference>
<dbReference type="Pfam" id="PF03663">
    <property type="entry name" value="Glyco_hydro_76"/>
    <property type="match status" value="1"/>
</dbReference>
<sequence length="389" mass="45276">MAKNHFIVFLFFILTYNKAQAQKHPNMERAQATLDSIYKYYGVSGSLLLRETYPFEDNYKADYLVSQEQANRANPYAYLWPYSGSLSAHVALYAQHNLPASKAQIDTRVLPGLEKYYDTRSPAGYASYVNFAPTSDRFYDDNVWLGIDFTDLYLHTKELRYLHKAEEIWQFVASGMDEKLGGGIYWCEQRKESKNTCSNAPSIVYLAKLYKATKKQDYLDLAKQLYQWTQTNLMDKSDSLYFDNINLEGKLDKRKYAYNSGQMIQAGALLYTLTAEKRYLSDAQQVAKSAYQEFFTDHAQPGEPTRLLKSGNMWFIAVMARGFAELYHIDKNKQYVHTMQANLDHAWNKMRESNGLFNKDWKGQGKDERKWLLDQFAMVEMFGNFEFNP</sequence>
<evidence type="ECO:0000313" key="1">
    <source>
        <dbReference type="EMBL" id="TCV12072.1"/>
    </source>
</evidence>
<dbReference type="PIRSF" id="PIRSF021505">
    <property type="entry name" value="O_gly_hdrol"/>
    <property type="match status" value="1"/>
</dbReference>
<dbReference type="GO" id="GO:0016787">
    <property type="term" value="F:hydrolase activity"/>
    <property type="evidence" value="ECO:0007669"/>
    <property type="project" value="UniProtKB-KW"/>
</dbReference>
<name>A0A4V2VU58_9SPHI</name>
<dbReference type="Gene3D" id="1.50.10.20">
    <property type="match status" value="1"/>
</dbReference>
<keyword evidence="2" id="KW-1185">Reference proteome</keyword>
<dbReference type="InterPro" id="IPR053169">
    <property type="entry name" value="MUG_Protein"/>
</dbReference>
<protein>
    <submittedName>
        <fullName evidence="1">Glycosyl hydrolase family 76</fullName>
    </submittedName>
</protein>
<dbReference type="AlphaFoldDB" id="A0A4V2VU58"/>
<keyword evidence="1" id="KW-0378">Hydrolase</keyword>
<dbReference type="SUPFAM" id="SSF48208">
    <property type="entry name" value="Six-hairpin glycosidases"/>
    <property type="match status" value="1"/>
</dbReference>
<dbReference type="PANTHER" id="PTHR47791">
    <property type="entry name" value="MEIOTICALLY UP-REGULATED GENE 191 PROTEIN"/>
    <property type="match status" value="1"/>
</dbReference>
<dbReference type="InterPro" id="IPR005198">
    <property type="entry name" value="Glyco_hydro_76"/>
</dbReference>
<dbReference type="InterPro" id="IPR008928">
    <property type="entry name" value="6-hairpin_glycosidase_sf"/>
</dbReference>
<dbReference type="Proteomes" id="UP000295197">
    <property type="component" value="Unassembled WGS sequence"/>
</dbReference>
<dbReference type="PANTHER" id="PTHR47791:SF4">
    <property type="entry name" value="(PUTATIVE SECRETED PROTEIN)-RELATED"/>
    <property type="match status" value="1"/>
</dbReference>
<gene>
    <name evidence="1" type="ORF">EDC17_102558</name>
</gene>
<accession>A0A4V2VU58</accession>
<proteinExistence type="predicted"/>
<evidence type="ECO:0000313" key="2">
    <source>
        <dbReference type="Proteomes" id="UP000295197"/>
    </source>
</evidence>